<gene>
    <name evidence="2" type="ORF">UT61_C0019G0008</name>
</gene>
<organism evidence="2 3">
    <name type="scientific">Candidatus Woesebacteria bacterium GW2011_GWA1_39_8</name>
    <dbReference type="NCBI Taxonomy" id="1618552"/>
    <lineage>
        <taxon>Bacteria</taxon>
        <taxon>Candidatus Woeseibacteriota</taxon>
    </lineage>
</organism>
<sequence length="181" mass="20978">MPRDIYPHQSPNQGWLTHRRLTILTLSCFFIIFGLAIYILASIKIEKRFQEKSTTAQEELQDKKKKLLVDGVNYDTGLEETSIHLGGKDEFKSSKGQAFLYIRTDQPMTAESRRVVEAKIKETSYIIKETVRVDPHGVAVEKLSSRYDGLLEPDEALITWTRVRNRILKLLREHAKFEVEE</sequence>
<evidence type="ECO:0000313" key="2">
    <source>
        <dbReference type="EMBL" id="KKR29891.1"/>
    </source>
</evidence>
<keyword evidence="1" id="KW-1133">Transmembrane helix</keyword>
<reference evidence="2 3" key="1">
    <citation type="journal article" date="2015" name="Nature">
        <title>rRNA introns, odd ribosomes, and small enigmatic genomes across a large radiation of phyla.</title>
        <authorList>
            <person name="Brown C.T."/>
            <person name="Hug L.A."/>
            <person name="Thomas B.C."/>
            <person name="Sharon I."/>
            <person name="Castelle C.J."/>
            <person name="Singh A."/>
            <person name="Wilkins M.J."/>
            <person name="Williams K.H."/>
            <person name="Banfield J.F."/>
        </authorList>
    </citation>
    <scope>NUCLEOTIDE SEQUENCE [LARGE SCALE GENOMIC DNA]</scope>
</reference>
<evidence type="ECO:0000313" key="3">
    <source>
        <dbReference type="Proteomes" id="UP000034793"/>
    </source>
</evidence>
<feature type="transmembrane region" description="Helical" evidence="1">
    <location>
        <begin position="20"/>
        <end position="41"/>
    </location>
</feature>
<evidence type="ECO:0000256" key="1">
    <source>
        <dbReference type="SAM" id="Phobius"/>
    </source>
</evidence>
<proteinExistence type="predicted"/>
<protein>
    <submittedName>
        <fullName evidence="2">Uncharacterized protein</fullName>
    </submittedName>
</protein>
<dbReference type="AlphaFoldDB" id="A0A0G0PXM8"/>
<keyword evidence="1" id="KW-0472">Membrane</keyword>
<accession>A0A0G0PXM8</accession>
<keyword evidence="1" id="KW-0812">Transmembrane</keyword>
<dbReference type="EMBL" id="LBXL01000019">
    <property type="protein sequence ID" value="KKR29891.1"/>
    <property type="molecule type" value="Genomic_DNA"/>
</dbReference>
<name>A0A0G0PXM8_9BACT</name>
<comment type="caution">
    <text evidence="2">The sequence shown here is derived from an EMBL/GenBank/DDBJ whole genome shotgun (WGS) entry which is preliminary data.</text>
</comment>
<dbReference type="Proteomes" id="UP000034793">
    <property type="component" value="Unassembled WGS sequence"/>
</dbReference>